<evidence type="ECO:0000256" key="3">
    <source>
        <dbReference type="ARBA" id="ARBA00023163"/>
    </source>
</evidence>
<dbReference type="Gene3D" id="1.10.1660.10">
    <property type="match status" value="1"/>
</dbReference>
<evidence type="ECO:0000256" key="1">
    <source>
        <dbReference type="ARBA" id="ARBA00023015"/>
    </source>
</evidence>
<protein>
    <submittedName>
        <fullName evidence="5">Heavy metal-responsive transcriptional regulator</fullName>
    </submittedName>
</protein>
<evidence type="ECO:0000313" key="6">
    <source>
        <dbReference type="Proteomes" id="UP001484097"/>
    </source>
</evidence>
<dbReference type="CDD" id="cd04770">
    <property type="entry name" value="HTH_HMRTR"/>
    <property type="match status" value="1"/>
</dbReference>
<organism evidence="5 6">
    <name type="scientific">Citricoccus nitrophenolicus</name>
    <dbReference type="NCBI Taxonomy" id="863575"/>
    <lineage>
        <taxon>Bacteria</taxon>
        <taxon>Bacillati</taxon>
        <taxon>Actinomycetota</taxon>
        <taxon>Actinomycetes</taxon>
        <taxon>Micrococcales</taxon>
        <taxon>Micrococcaceae</taxon>
        <taxon>Citricoccus</taxon>
    </lineage>
</organism>
<dbReference type="InterPro" id="IPR047057">
    <property type="entry name" value="MerR_fam"/>
</dbReference>
<dbReference type="Proteomes" id="UP001484097">
    <property type="component" value="Unassembled WGS sequence"/>
</dbReference>
<dbReference type="Pfam" id="PF13411">
    <property type="entry name" value="MerR_1"/>
    <property type="match status" value="1"/>
</dbReference>
<feature type="domain" description="HTH merR-type" evidence="4">
    <location>
        <begin position="1"/>
        <end position="69"/>
    </location>
</feature>
<proteinExistence type="predicted"/>
<gene>
    <name evidence="5" type="ORF">ABDK96_16765</name>
</gene>
<keyword evidence="6" id="KW-1185">Reference proteome</keyword>
<dbReference type="PANTHER" id="PTHR30204">
    <property type="entry name" value="REDOX-CYCLING DRUG-SENSING TRANSCRIPTIONAL ACTIVATOR SOXR"/>
    <property type="match status" value="1"/>
</dbReference>
<dbReference type="InterPro" id="IPR000551">
    <property type="entry name" value="MerR-type_HTH_dom"/>
</dbReference>
<dbReference type="PANTHER" id="PTHR30204:SF94">
    <property type="entry name" value="HEAVY METAL-DEPENDENT TRANSCRIPTIONAL REGULATOR HI_0293-RELATED"/>
    <property type="match status" value="1"/>
</dbReference>
<dbReference type="RefSeq" id="WP_345354752.1">
    <property type="nucleotide sequence ID" value="NZ_BAABLQ010000010.1"/>
</dbReference>
<sequence length="129" mass="14054">MWIGELANATGTTTKTLRFYESEGLMPIPPRTSSGYRDYPSDTVQRIDFIKRGQAAGLTLAQIGEILHIRDGGNTPCAHVQSLLSGRLKELDDQIADLLILRETVGSLHSASLRAEPAACAPNQVCQYI</sequence>
<dbReference type="EMBL" id="JBDXMX010000016">
    <property type="protein sequence ID" value="MEO9249331.1"/>
    <property type="molecule type" value="Genomic_DNA"/>
</dbReference>
<dbReference type="PRINTS" id="PR00040">
    <property type="entry name" value="HTHMERR"/>
</dbReference>
<evidence type="ECO:0000259" key="4">
    <source>
        <dbReference type="PROSITE" id="PS50937"/>
    </source>
</evidence>
<evidence type="ECO:0000313" key="5">
    <source>
        <dbReference type="EMBL" id="MEO9249331.1"/>
    </source>
</evidence>
<keyword evidence="3" id="KW-0804">Transcription</keyword>
<evidence type="ECO:0000256" key="2">
    <source>
        <dbReference type="ARBA" id="ARBA00023125"/>
    </source>
</evidence>
<accession>A0ABV0IMD9</accession>
<dbReference type="SUPFAM" id="SSF46955">
    <property type="entry name" value="Putative DNA-binding domain"/>
    <property type="match status" value="1"/>
</dbReference>
<reference evidence="5 6" key="1">
    <citation type="submission" date="2024-05" db="EMBL/GenBank/DDBJ databases">
        <authorList>
            <person name="Yi C."/>
        </authorList>
    </citation>
    <scope>NUCLEOTIDE SEQUENCE [LARGE SCALE GENOMIC DNA]</scope>
    <source>
        <strain evidence="5 6">XS13</strain>
    </source>
</reference>
<keyword evidence="2" id="KW-0238">DNA-binding</keyword>
<dbReference type="SMART" id="SM00422">
    <property type="entry name" value="HTH_MERR"/>
    <property type="match status" value="1"/>
</dbReference>
<comment type="caution">
    <text evidence="5">The sequence shown here is derived from an EMBL/GenBank/DDBJ whole genome shotgun (WGS) entry which is preliminary data.</text>
</comment>
<name>A0ABV0IMD9_9MICC</name>
<dbReference type="PROSITE" id="PS50937">
    <property type="entry name" value="HTH_MERR_2"/>
    <property type="match status" value="1"/>
</dbReference>
<dbReference type="InterPro" id="IPR009061">
    <property type="entry name" value="DNA-bd_dom_put_sf"/>
</dbReference>
<keyword evidence="1" id="KW-0805">Transcription regulation</keyword>